<dbReference type="InterPro" id="IPR017441">
    <property type="entry name" value="Protein_kinase_ATP_BS"/>
</dbReference>
<dbReference type="Pfam" id="PF00017">
    <property type="entry name" value="SH2"/>
    <property type="match status" value="1"/>
</dbReference>
<evidence type="ECO:0000259" key="18">
    <source>
        <dbReference type="PROSITE" id="PS50011"/>
    </source>
</evidence>
<evidence type="ECO:0000256" key="5">
    <source>
        <dbReference type="ARBA" id="ARBA00022777"/>
    </source>
</evidence>
<evidence type="ECO:0000259" key="17">
    <source>
        <dbReference type="PROSITE" id="PS50002"/>
    </source>
</evidence>
<keyword evidence="12" id="KW-0727">SH2 domain</keyword>
<dbReference type="PROSITE" id="PS50001">
    <property type="entry name" value="SH2"/>
    <property type="match status" value="1"/>
</dbReference>
<dbReference type="AlphaFoldDB" id="A0A7I8V729"/>
<dbReference type="OrthoDB" id="346907at2759"/>
<dbReference type="Gene3D" id="1.10.510.10">
    <property type="entry name" value="Transferase(Phosphotransferase) domain 1"/>
    <property type="match status" value="1"/>
</dbReference>
<dbReference type="PROSITE" id="PS50002">
    <property type="entry name" value="SH3"/>
    <property type="match status" value="1"/>
</dbReference>
<keyword evidence="2" id="KW-0597">Phosphoprotein</keyword>
<accession>A0A7I8V729</accession>
<reference evidence="19 20" key="1">
    <citation type="submission" date="2020-08" db="EMBL/GenBank/DDBJ databases">
        <authorList>
            <person name="Hejnol A."/>
        </authorList>
    </citation>
    <scope>NUCLEOTIDE SEQUENCE [LARGE SCALE GENOMIC DNA]</scope>
</reference>
<dbReference type="SUPFAM" id="SSF50044">
    <property type="entry name" value="SH3-domain"/>
    <property type="match status" value="1"/>
</dbReference>
<feature type="binding site" evidence="10">
    <location>
        <position position="314"/>
    </location>
    <ligand>
        <name>ATP</name>
        <dbReference type="ChEBI" id="CHEBI:30616"/>
    </ligand>
</feature>
<evidence type="ECO:0000256" key="2">
    <source>
        <dbReference type="ARBA" id="ARBA00022553"/>
    </source>
</evidence>
<dbReference type="PANTHER" id="PTHR24418">
    <property type="entry name" value="TYROSINE-PROTEIN KINASE"/>
    <property type="match status" value="1"/>
</dbReference>
<dbReference type="PROSITE" id="PS00109">
    <property type="entry name" value="PROTEIN_KINASE_TYR"/>
    <property type="match status" value="1"/>
</dbReference>
<evidence type="ECO:0000256" key="14">
    <source>
        <dbReference type="PROSITE-ProRule" id="PRU10141"/>
    </source>
</evidence>
<proteinExistence type="inferred from homology"/>
<evidence type="ECO:0000256" key="15">
    <source>
        <dbReference type="RuleBase" id="RU362096"/>
    </source>
</evidence>
<dbReference type="PROSITE" id="PS00107">
    <property type="entry name" value="PROTEIN_KINASE_ATP"/>
    <property type="match status" value="1"/>
</dbReference>
<keyword evidence="4 10" id="KW-0547">Nucleotide-binding</keyword>
<keyword evidence="3 15" id="KW-0808">Transferase</keyword>
<dbReference type="Pfam" id="PF00018">
    <property type="entry name" value="SH3_1"/>
    <property type="match status" value="1"/>
</dbReference>
<feature type="binding site" evidence="11">
    <location>
        <position position="328"/>
    </location>
    <ligand>
        <name>Mg(2+)</name>
        <dbReference type="ChEBI" id="CHEBI:18420"/>
    </ligand>
</feature>
<evidence type="ECO:0000256" key="9">
    <source>
        <dbReference type="PIRSR" id="PIRSR000615-1"/>
    </source>
</evidence>
<dbReference type="InterPro" id="IPR000719">
    <property type="entry name" value="Prot_kinase_dom"/>
</dbReference>
<keyword evidence="11" id="KW-0479">Metal-binding</keyword>
<dbReference type="InterPro" id="IPR001452">
    <property type="entry name" value="SH3_domain"/>
</dbReference>
<keyword evidence="7 15" id="KW-0829">Tyrosine-protein kinase</keyword>
<feature type="binding site" evidence="14">
    <location>
        <position position="220"/>
    </location>
    <ligand>
        <name>ATP</name>
        <dbReference type="ChEBI" id="CHEBI:30616"/>
    </ligand>
</feature>
<dbReference type="Pfam" id="PF07714">
    <property type="entry name" value="PK_Tyr_Ser-Thr"/>
    <property type="match status" value="1"/>
</dbReference>
<evidence type="ECO:0000256" key="10">
    <source>
        <dbReference type="PIRSR" id="PIRSR000615-2"/>
    </source>
</evidence>
<evidence type="ECO:0000256" key="4">
    <source>
        <dbReference type="ARBA" id="ARBA00022741"/>
    </source>
</evidence>
<dbReference type="SMART" id="SM00219">
    <property type="entry name" value="TyrKc"/>
    <property type="match status" value="1"/>
</dbReference>
<dbReference type="InterPro" id="IPR011009">
    <property type="entry name" value="Kinase-like_dom_sf"/>
</dbReference>
<dbReference type="FunFam" id="1.10.510.10:FF:000554">
    <property type="entry name" value="Predicted protein"/>
    <property type="match status" value="1"/>
</dbReference>
<dbReference type="Gene3D" id="2.30.30.40">
    <property type="entry name" value="SH3 Domains"/>
    <property type="match status" value="1"/>
</dbReference>
<dbReference type="SUPFAM" id="SSF55550">
    <property type="entry name" value="SH2 domain"/>
    <property type="match status" value="1"/>
</dbReference>
<evidence type="ECO:0000313" key="20">
    <source>
        <dbReference type="Proteomes" id="UP000549394"/>
    </source>
</evidence>
<dbReference type="EMBL" id="CAJFCJ010000001">
    <property type="protein sequence ID" value="CAD5111549.1"/>
    <property type="molecule type" value="Genomic_DNA"/>
</dbReference>
<keyword evidence="5 15" id="KW-0418">Kinase</keyword>
<keyword evidence="20" id="KW-1185">Reference proteome</keyword>
<evidence type="ECO:0000259" key="16">
    <source>
        <dbReference type="PROSITE" id="PS50001"/>
    </source>
</evidence>
<dbReference type="InterPro" id="IPR000980">
    <property type="entry name" value="SH2"/>
</dbReference>
<evidence type="ECO:0000313" key="19">
    <source>
        <dbReference type="EMBL" id="CAD5111549.1"/>
    </source>
</evidence>
<comment type="caution">
    <text evidence="19">The sequence shown here is derived from an EMBL/GenBank/DDBJ whole genome shotgun (WGS) entry which is preliminary data.</text>
</comment>
<evidence type="ECO:0000256" key="13">
    <source>
        <dbReference type="PROSITE-ProRule" id="PRU00192"/>
    </source>
</evidence>
<gene>
    <name evidence="19" type="ORF">DGYR_LOCUS835</name>
</gene>
<feature type="active site" description="Proton acceptor" evidence="9">
    <location>
        <position position="310"/>
    </location>
</feature>
<comment type="similarity">
    <text evidence="15">Belongs to the protein kinase superfamily. Tyr protein kinase family.</text>
</comment>
<dbReference type="SMART" id="SM00326">
    <property type="entry name" value="SH3"/>
    <property type="match status" value="1"/>
</dbReference>
<dbReference type="InterPro" id="IPR020635">
    <property type="entry name" value="Tyr_kinase_cat_dom"/>
</dbReference>
<keyword evidence="1 13" id="KW-0728">SH3 domain</keyword>
<dbReference type="InterPro" id="IPR001245">
    <property type="entry name" value="Ser-Thr/Tyr_kinase_cat_dom"/>
</dbReference>
<evidence type="ECO:0000256" key="12">
    <source>
        <dbReference type="PROSITE-ProRule" id="PRU00191"/>
    </source>
</evidence>
<dbReference type="Proteomes" id="UP000549394">
    <property type="component" value="Unassembled WGS sequence"/>
</dbReference>
<name>A0A7I8V729_9ANNE</name>
<evidence type="ECO:0000256" key="7">
    <source>
        <dbReference type="ARBA" id="ARBA00023137"/>
    </source>
</evidence>
<evidence type="ECO:0000256" key="11">
    <source>
        <dbReference type="PIRSR" id="PIRSR000615-3"/>
    </source>
</evidence>
<evidence type="ECO:0000256" key="8">
    <source>
        <dbReference type="ARBA" id="ARBA00051245"/>
    </source>
</evidence>
<evidence type="ECO:0000256" key="6">
    <source>
        <dbReference type="ARBA" id="ARBA00022840"/>
    </source>
</evidence>
<feature type="binding site" evidence="11">
    <location>
        <position position="315"/>
    </location>
    <ligand>
        <name>Mg(2+)</name>
        <dbReference type="ChEBI" id="CHEBI:18420"/>
    </ligand>
</feature>
<keyword evidence="6 10" id="KW-0067">ATP-binding</keyword>
<comment type="catalytic activity">
    <reaction evidence="8 15">
        <text>L-tyrosyl-[protein] + ATP = O-phospho-L-tyrosyl-[protein] + ADP + H(+)</text>
        <dbReference type="Rhea" id="RHEA:10596"/>
        <dbReference type="Rhea" id="RHEA-COMP:10136"/>
        <dbReference type="Rhea" id="RHEA-COMP:20101"/>
        <dbReference type="ChEBI" id="CHEBI:15378"/>
        <dbReference type="ChEBI" id="CHEBI:30616"/>
        <dbReference type="ChEBI" id="CHEBI:46858"/>
        <dbReference type="ChEBI" id="CHEBI:61978"/>
        <dbReference type="ChEBI" id="CHEBI:456216"/>
        <dbReference type="EC" id="2.7.10.2"/>
    </reaction>
</comment>
<dbReference type="InterPro" id="IPR008266">
    <property type="entry name" value="Tyr_kinase_AS"/>
</dbReference>
<sequence>MKAASTNDQGYTWKAGDEVTGLFNFEGKSKEDLSFKKGEKIKITCPTRDPMWYQAMNEVGNSGMIPANYVGKNGPTSDKKNGSHIGKPWYHGDIGREEAIRRLNDCEDGSFLLRDSTNYPGDFTLCLIYLNQVENYHVLRKGGKYTIDEEVFFDNLSELITYYGNDANGLVTELKIPCPLYDTNKWEINIDELEVGECIGKGEFGEVHCGIYKDQKVAIKSLHDKNKAGEFLKEARFMMTLKHKNLVKLVGIVNKEKTLIVSEFMEMGSLIDFLRSRGRTKIKKSQLLGFAKDTCEAMCYLEENSVVHRDLAARNVLLSEHNVAKVTDFGLARQAQAEVQGGKFPIKWTAPEALKSNKFTSHSDVWSYGIFLWELYSFGRVPYPRIHLTEVPEHVQKGYRMEPPEDCPTEMHNIMEKCWNLDASKRPTFKEIKGSLMTFS</sequence>
<dbReference type="EC" id="2.7.10.2" evidence="15"/>
<dbReference type="InterPro" id="IPR036860">
    <property type="entry name" value="SH2_dom_sf"/>
</dbReference>
<dbReference type="InterPro" id="IPR050198">
    <property type="entry name" value="Non-receptor_tyrosine_kinases"/>
</dbReference>
<organism evidence="19 20">
    <name type="scientific">Dimorphilus gyrociliatus</name>
    <dbReference type="NCBI Taxonomy" id="2664684"/>
    <lineage>
        <taxon>Eukaryota</taxon>
        <taxon>Metazoa</taxon>
        <taxon>Spiralia</taxon>
        <taxon>Lophotrochozoa</taxon>
        <taxon>Annelida</taxon>
        <taxon>Polychaeta</taxon>
        <taxon>Polychaeta incertae sedis</taxon>
        <taxon>Dinophilidae</taxon>
        <taxon>Dimorphilus</taxon>
    </lineage>
</organism>
<protein>
    <recommendedName>
        <fullName evidence="15">Tyrosine-protein kinase</fullName>
        <ecNumber evidence="15">2.7.10.2</ecNumber>
    </recommendedName>
</protein>
<dbReference type="PROSITE" id="PS50011">
    <property type="entry name" value="PROTEIN_KINASE_DOM"/>
    <property type="match status" value="1"/>
</dbReference>
<dbReference type="PRINTS" id="PR00401">
    <property type="entry name" value="SH2DOMAIN"/>
</dbReference>
<dbReference type="PRINTS" id="PR00109">
    <property type="entry name" value="TYRKINASE"/>
</dbReference>
<keyword evidence="11" id="KW-0460">Magnesium</keyword>
<evidence type="ECO:0000256" key="3">
    <source>
        <dbReference type="ARBA" id="ARBA00022679"/>
    </source>
</evidence>
<dbReference type="Gene3D" id="3.30.505.10">
    <property type="entry name" value="SH2 domain"/>
    <property type="match status" value="1"/>
</dbReference>
<dbReference type="GO" id="GO:0005524">
    <property type="term" value="F:ATP binding"/>
    <property type="evidence" value="ECO:0007669"/>
    <property type="project" value="UniProtKB-UniRule"/>
</dbReference>
<dbReference type="GO" id="GO:0004715">
    <property type="term" value="F:non-membrane spanning protein tyrosine kinase activity"/>
    <property type="evidence" value="ECO:0007669"/>
    <property type="project" value="UniProtKB-EC"/>
</dbReference>
<dbReference type="SUPFAM" id="SSF56112">
    <property type="entry name" value="Protein kinase-like (PK-like)"/>
    <property type="match status" value="1"/>
</dbReference>
<dbReference type="SMART" id="SM00252">
    <property type="entry name" value="SH2"/>
    <property type="match status" value="1"/>
</dbReference>
<feature type="domain" description="Protein kinase" evidence="18">
    <location>
        <begin position="193"/>
        <end position="439"/>
    </location>
</feature>
<feature type="domain" description="SH2" evidence="16">
    <location>
        <begin position="89"/>
        <end position="178"/>
    </location>
</feature>
<evidence type="ECO:0000256" key="1">
    <source>
        <dbReference type="ARBA" id="ARBA00022443"/>
    </source>
</evidence>
<dbReference type="GO" id="GO:0046872">
    <property type="term" value="F:metal ion binding"/>
    <property type="evidence" value="ECO:0007669"/>
    <property type="project" value="UniProtKB-KW"/>
</dbReference>
<dbReference type="InterPro" id="IPR036028">
    <property type="entry name" value="SH3-like_dom_sf"/>
</dbReference>
<feature type="domain" description="SH3" evidence="17">
    <location>
        <begin position="14"/>
        <end position="75"/>
    </location>
</feature>